<keyword evidence="3" id="KW-1185">Reference proteome</keyword>
<gene>
    <name evidence="2" type="ORF">FHR20_000631</name>
</gene>
<evidence type="ECO:0000256" key="1">
    <source>
        <dbReference type="ARBA" id="ARBA00023125"/>
    </source>
</evidence>
<dbReference type="SUPFAM" id="SSF46689">
    <property type="entry name" value="Homeodomain-like"/>
    <property type="match status" value="2"/>
</dbReference>
<protein>
    <submittedName>
        <fullName evidence="2">AcrR family transcriptional regulator</fullName>
    </submittedName>
</protein>
<dbReference type="AlphaFoldDB" id="A0A7X5UXF4"/>
<dbReference type="GO" id="GO:0003700">
    <property type="term" value="F:DNA-binding transcription factor activity"/>
    <property type="evidence" value="ECO:0007669"/>
    <property type="project" value="TreeGrafter"/>
</dbReference>
<dbReference type="EMBL" id="JAASQV010000001">
    <property type="protein sequence ID" value="NIJ63700.1"/>
    <property type="molecule type" value="Genomic_DNA"/>
</dbReference>
<proteinExistence type="predicted"/>
<dbReference type="PANTHER" id="PTHR30055:SF235">
    <property type="entry name" value="TRANSCRIPTIONAL REGULATORY PROTEIN"/>
    <property type="match status" value="1"/>
</dbReference>
<dbReference type="Proteomes" id="UP000564677">
    <property type="component" value="Unassembled WGS sequence"/>
</dbReference>
<reference evidence="2 3" key="1">
    <citation type="submission" date="2020-03" db="EMBL/GenBank/DDBJ databases">
        <title>Genomic Encyclopedia of Type Strains, Phase IV (KMG-IV): sequencing the most valuable type-strain genomes for metagenomic binning, comparative biology and taxonomic classification.</title>
        <authorList>
            <person name="Goeker M."/>
        </authorList>
    </citation>
    <scope>NUCLEOTIDE SEQUENCE [LARGE SCALE GENOMIC DNA]</scope>
    <source>
        <strain evidence="2 3">DSM 4733</strain>
    </source>
</reference>
<evidence type="ECO:0000313" key="2">
    <source>
        <dbReference type="EMBL" id="NIJ63700.1"/>
    </source>
</evidence>
<dbReference type="RefSeq" id="WP_167298172.1">
    <property type="nucleotide sequence ID" value="NZ_CP170557.1"/>
</dbReference>
<organism evidence="2 3">
    <name type="scientific">Sphingomonas leidyi</name>
    <dbReference type="NCBI Taxonomy" id="68569"/>
    <lineage>
        <taxon>Bacteria</taxon>
        <taxon>Pseudomonadati</taxon>
        <taxon>Pseudomonadota</taxon>
        <taxon>Alphaproteobacteria</taxon>
        <taxon>Sphingomonadales</taxon>
        <taxon>Sphingomonadaceae</taxon>
        <taxon>Sphingomonas</taxon>
    </lineage>
</organism>
<comment type="caution">
    <text evidence="2">The sequence shown here is derived from an EMBL/GenBank/DDBJ whole genome shotgun (WGS) entry which is preliminary data.</text>
</comment>
<accession>A0A7X5UXF4</accession>
<name>A0A7X5UXF4_9SPHN</name>
<evidence type="ECO:0000313" key="3">
    <source>
        <dbReference type="Proteomes" id="UP000564677"/>
    </source>
</evidence>
<dbReference type="PANTHER" id="PTHR30055">
    <property type="entry name" value="HTH-TYPE TRANSCRIPTIONAL REGULATOR RUTR"/>
    <property type="match status" value="1"/>
</dbReference>
<dbReference type="GO" id="GO:0000976">
    <property type="term" value="F:transcription cis-regulatory region binding"/>
    <property type="evidence" value="ECO:0007669"/>
    <property type="project" value="TreeGrafter"/>
</dbReference>
<dbReference type="Gene3D" id="1.10.357.10">
    <property type="entry name" value="Tetracycline Repressor, domain 2"/>
    <property type="match status" value="2"/>
</dbReference>
<keyword evidence="1" id="KW-0238">DNA-binding</keyword>
<sequence length="409" mass="43572">MSGQGIAAAGKGSGSAEKWIAAVLSAWEVSGQAAVSARGLAQATGLPASSIYHHFGDLERLYVCAHEHAQALAAEWCGARLDQLADVPGGAESLPALLAALIDDWCEGQRGLAFAWRECQLLVARDPRYGPAAQRWRTLWAGFWRHVCDRLGIPGTATITERLFDGESFLHMMRWRRSVDRAALDELCRGWGNWLGGTLAGPSPWRDMARGCAQRSAPLPEARDETAERIAEAAAAIVALGGVAGVTHRAVAAGAGLTLGVVSHKFRTSAELLGSAFEVIYRHNVPAGELEAELAAATDGDGRAMLDRLGERPGAEAFRLATSELMMAAMRDPALAPFAAQLRYLRGRTSRLFLQAMIGRDRPVGALDAAIFSSFAIGQGNAHRGLPDDERQAASLAETEALLSFLRGG</sequence>
<dbReference type="InterPro" id="IPR050109">
    <property type="entry name" value="HTH-type_TetR-like_transc_reg"/>
</dbReference>
<dbReference type="InterPro" id="IPR009057">
    <property type="entry name" value="Homeodomain-like_sf"/>
</dbReference>